<dbReference type="STRING" id="279824.SAMN03080617_01503"/>
<evidence type="ECO:0000313" key="2">
    <source>
        <dbReference type="Proteomes" id="UP000198756"/>
    </source>
</evidence>
<accession>A0A1G5X2R7</accession>
<dbReference type="AlphaFoldDB" id="A0A1G5X2R7"/>
<evidence type="ECO:0000313" key="1">
    <source>
        <dbReference type="EMBL" id="SDA64226.1"/>
    </source>
</evidence>
<proteinExistence type="predicted"/>
<sequence>MPRFKITMTPKTGGEPKEEMLKMNFLLSMELLNGLAIVKTQMMIGVRNCA</sequence>
<protein>
    <submittedName>
        <fullName evidence="1">Uncharacterized protein</fullName>
    </submittedName>
</protein>
<dbReference type="Proteomes" id="UP000198756">
    <property type="component" value="Unassembled WGS sequence"/>
</dbReference>
<name>A0A1G5X2R7_9BACT</name>
<gene>
    <name evidence="1" type="ORF">SAMN03080617_01503</name>
</gene>
<dbReference type="EMBL" id="FMXE01000008">
    <property type="protein sequence ID" value="SDA64226.1"/>
    <property type="molecule type" value="Genomic_DNA"/>
</dbReference>
<keyword evidence="2" id="KW-1185">Reference proteome</keyword>
<organism evidence="1 2">
    <name type="scientific">Algoriphagus alkaliphilus</name>
    <dbReference type="NCBI Taxonomy" id="279824"/>
    <lineage>
        <taxon>Bacteria</taxon>
        <taxon>Pseudomonadati</taxon>
        <taxon>Bacteroidota</taxon>
        <taxon>Cytophagia</taxon>
        <taxon>Cytophagales</taxon>
        <taxon>Cyclobacteriaceae</taxon>
        <taxon>Algoriphagus</taxon>
    </lineage>
</organism>
<dbReference type="RefSeq" id="WP_175454183.1">
    <property type="nucleotide sequence ID" value="NZ_FMXE01000008.1"/>
</dbReference>
<reference evidence="2" key="1">
    <citation type="submission" date="2016-10" db="EMBL/GenBank/DDBJ databases">
        <authorList>
            <person name="Varghese N."/>
            <person name="Submissions S."/>
        </authorList>
    </citation>
    <scope>NUCLEOTIDE SEQUENCE [LARGE SCALE GENOMIC DNA]</scope>
    <source>
        <strain evidence="2">DSM 22703</strain>
    </source>
</reference>